<reference evidence="2 3" key="1">
    <citation type="journal article" date="2014" name="BMC Genomics">
        <title>Genomic comparison of sporeforming bacilli isolated from milk.</title>
        <authorList>
            <person name="Moreno Switt A.I."/>
            <person name="Andrus A.D."/>
            <person name="Ranieri M.L."/>
            <person name="Orsi R.H."/>
            <person name="Ivy R."/>
            <person name="den Bakker H.C."/>
            <person name="Martin N.H."/>
            <person name="Wiedmann M."/>
            <person name="Boor K.J."/>
        </authorList>
    </citation>
    <scope>NUCLEOTIDE SEQUENCE [LARGE SCALE GENOMIC DNA]</scope>
    <source>
        <strain evidence="2 3">FSL R5-213</strain>
    </source>
</reference>
<feature type="transmembrane region" description="Helical" evidence="1">
    <location>
        <begin position="42"/>
        <end position="60"/>
    </location>
</feature>
<keyword evidence="1" id="KW-1133">Transmembrane helix</keyword>
<evidence type="ECO:0000313" key="2">
    <source>
        <dbReference type="EMBL" id="ETT80629.1"/>
    </source>
</evidence>
<keyword evidence="1" id="KW-0812">Transmembrane</keyword>
<proteinExistence type="predicted"/>
<comment type="caution">
    <text evidence="2">The sequence shown here is derived from an EMBL/GenBank/DDBJ whole genome shotgun (WGS) entry which is preliminary data.</text>
</comment>
<name>W4EK63_9BACL</name>
<keyword evidence="3" id="KW-1185">Reference proteome</keyword>
<organism evidence="2 3">
    <name type="scientific">Viridibacillus arenosi FSL R5-213</name>
    <dbReference type="NCBI Taxonomy" id="1227360"/>
    <lineage>
        <taxon>Bacteria</taxon>
        <taxon>Bacillati</taxon>
        <taxon>Bacillota</taxon>
        <taxon>Bacilli</taxon>
        <taxon>Bacillales</taxon>
        <taxon>Caryophanaceae</taxon>
        <taxon>Viridibacillus</taxon>
    </lineage>
</organism>
<feature type="transmembrane region" description="Helical" evidence="1">
    <location>
        <begin position="5"/>
        <end position="22"/>
    </location>
</feature>
<evidence type="ECO:0000313" key="3">
    <source>
        <dbReference type="Proteomes" id="UP000019062"/>
    </source>
</evidence>
<sequence>MTKKINIWAFTFSIIFIFLFMLDNSWGPIASSILGINSLNLLLYFTLIIFFVRLIGFAGVEDWKGMARRRETPLLVVYLDGRKMERM</sequence>
<gene>
    <name evidence="2" type="ORF">C176_21666</name>
</gene>
<accession>W4EK63</accession>
<dbReference type="Proteomes" id="UP000019062">
    <property type="component" value="Unassembled WGS sequence"/>
</dbReference>
<keyword evidence="1" id="KW-0472">Membrane</keyword>
<dbReference type="AlphaFoldDB" id="W4EK63"/>
<protein>
    <submittedName>
        <fullName evidence="2">Uncharacterized protein</fullName>
    </submittedName>
</protein>
<evidence type="ECO:0000256" key="1">
    <source>
        <dbReference type="SAM" id="Phobius"/>
    </source>
</evidence>
<dbReference type="EMBL" id="ASQA01000045">
    <property type="protein sequence ID" value="ETT80629.1"/>
    <property type="molecule type" value="Genomic_DNA"/>
</dbReference>